<dbReference type="EMBL" id="JAGTJQ010000009">
    <property type="protein sequence ID" value="KAH7024535.1"/>
    <property type="molecule type" value="Genomic_DNA"/>
</dbReference>
<comment type="subcellular location">
    <subcellularLocation>
        <location evidence="1">Membrane</location>
        <topology evidence="1">Multi-pass membrane protein</topology>
    </subcellularLocation>
</comment>
<dbReference type="OrthoDB" id="446368at2759"/>
<feature type="transmembrane region" description="Helical" evidence="5">
    <location>
        <begin position="91"/>
        <end position="110"/>
    </location>
</feature>
<reference evidence="7" key="1">
    <citation type="journal article" date="2021" name="Nat. Commun.">
        <title>Genetic determinants of endophytism in the Arabidopsis root mycobiome.</title>
        <authorList>
            <person name="Mesny F."/>
            <person name="Miyauchi S."/>
            <person name="Thiergart T."/>
            <person name="Pickel B."/>
            <person name="Atanasova L."/>
            <person name="Karlsson M."/>
            <person name="Huettel B."/>
            <person name="Barry K.W."/>
            <person name="Haridas S."/>
            <person name="Chen C."/>
            <person name="Bauer D."/>
            <person name="Andreopoulos W."/>
            <person name="Pangilinan J."/>
            <person name="LaButti K."/>
            <person name="Riley R."/>
            <person name="Lipzen A."/>
            <person name="Clum A."/>
            <person name="Drula E."/>
            <person name="Henrissat B."/>
            <person name="Kohler A."/>
            <person name="Grigoriev I.V."/>
            <person name="Martin F.M."/>
            <person name="Hacquard S."/>
        </authorList>
    </citation>
    <scope>NUCLEOTIDE SEQUENCE</scope>
    <source>
        <strain evidence="7">MPI-CAGE-CH-0230</strain>
    </source>
</reference>
<evidence type="ECO:0000313" key="7">
    <source>
        <dbReference type="EMBL" id="KAH7024535.1"/>
    </source>
</evidence>
<comment type="caution">
    <text evidence="7">The sequence shown here is derived from an EMBL/GenBank/DDBJ whole genome shotgun (WGS) entry which is preliminary data.</text>
</comment>
<feature type="transmembrane region" description="Helical" evidence="5">
    <location>
        <begin position="150"/>
        <end position="168"/>
    </location>
</feature>
<dbReference type="PANTHER" id="PTHR23502:SF158">
    <property type="entry name" value="MULTIDRUG TRANSPORTER, PUTATIVE (AFU_ORTHOLOGUE AFUA_3G01890)-RELATED"/>
    <property type="match status" value="1"/>
</dbReference>
<feature type="transmembrane region" description="Helical" evidence="5">
    <location>
        <begin position="325"/>
        <end position="343"/>
    </location>
</feature>
<feature type="transmembrane region" description="Helical" evidence="5">
    <location>
        <begin position="278"/>
        <end position="305"/>
    </location>
</feature>
<dbReference type="Pfam" id="PF07690">
    <property type="entry name" value="MFS_1"/>
    <property type="match status" value="1"/>
</dbReference>
<feature type="transmembrane region" description="Helical" evidence="5">
    <location>
        <begin position="457"/>
        <end position="476"/>
    </location>
</feature>
<evidence type="ECO:0000256" key="3">
    <source>
        <dbReference type="ARBA" id="ARBA00022989"/>
    </source>
</evidence>
<keyword evidence="2 5" id="KW-0812">Transmembrane</keyword>
<feature type="transmembrane region" description="Helical" evidence="5">
    <location>
        <begin position="180"/>
        <end position="203"/>
    </location>
</feature>
<accession>A0A9P9BLL9</accession>
<protein>
    <submittedName>
        <fullName evidence="7">MFS transporter</fullName>
    </submittedName>
</protein>
<name>A0A9P9BLL9_9PEZI</name>
<evidence type="ECO:0000256" key="4">
    <source>
        <dbReference type="ARBA" id="ARBA00023136"/>
    </source>
</evidence>
<dbReference type="InterPro" id="IPR036259">
    <property type="entry name" value="MFS_trans_sf"/>
</dbReference>
<dbReference type="CDD" id="cd17323">
    <property type="entry name" value="MFS_Tpo1_MDR_like"/>
    <property type="match status" value="1"/>
</dbReference>
<dbReference type="InterPro" id="IPR011701">
    <property type="entry name" value="MFS"/>
</dbReference>
<keyword evidence="8" id="KW-1185">Reference proteome</keyword>
<organism evidence="7 8">
    <name type="scientific">Microdochium trichocladiopsis</name>
    <dbReference type="NCBI Taxonomy" id="1682393"/>
    <lineage>
        <taxon>Eukaryota</taxon>
        <taxon>Fungi</taxon>
        <taxon>Dikarya</taxon>
        <taxon>Ascomycota</taxon>
        <taxon>Pezizomycotina</taxon>
        <taxon>Sordariomycetes</taxon>
        <taxon>Xylariomycetidae</taxon>
        <taxon>Xylariales</taxon>
        <taxon>Microdochiaceae</taxon>
        <taxon>Microdochium</taxon>
    </lineage>
</organism>
<dbReference type="PANTHER" id="PTHR23502">
    <property type="entry name" value="MAJOR FACILITATOR SUPERFAMILY"/>
    <property type="match status" value="1"/>
</dbReference>
<feature type="transmembrane region" description="Helical" evidence="5">
    <location>
        <begin position="209"/>
        <end position="230"/>
    </location>
</feature>
<dbReference type="InterPro" id="IPR020846">
    <property type="entry name" value="MFS_dom"/>
</dbReference>
<dbReference type="SUPFAM" id="SSF103473">
    <property type="entry name" value="MFS general substrate transporter"/>
    <property type="match status" value="1"/>
</dbReference>
<evidence type="ECO:0000313" key="8">
    <source>
        <dbReference type="Proteomes" id="UP000756346"/>
    </source>
</evidence>
<keyword evidence="4 5" id="KW-0472">Membrane</keyword>
<feature type="transmembrane region" description="Helical" evidence="5">
    <location>
        <begin position="53"/>
        <end position="71"/>
    </location>
</feature>
<gene>
    <name evidence="7" type="ORF">B0I36DRAFT_366477</name>
</gene>
<evidence type="ECO:0000256" key="5">
    <source>
        <dbReference type="SAM" id="Phobius"/>
    </source>
</evidence>
<feature type="domain" description="Major facilitator superfamily (MFS) profile" evidence="6">
    <location>
        <begin position="55"/>
        <end position="486"/>
    </location>
</feature>
<dbReference type="Proteomes" id="UP000756346">
    <property type="component" value="Unassembled WGS sequence"/>
</dbReference>
<evidence type="ECO:0000256" key="1">
    <source>
        <dbReference type="ARBA" id="ARBA00004141"/>
    </source>
</evidence>
<dbReference type="PROSITE" id="PS50850">
    <property type="entry name" value="MFS"/>
    <property type="match status" value="1"/>
</dbReference>
<sequence length="522" mass="56028">MSKHSDSEAPTIASDVEKTHTYIGSGTEQDPFVVEFQKDDPSNPMNWSQSRKWFITAVVAMSVFVVTFASSAPSSSFQGLIRDLDVSRIEFTLIISLFVLGFAIGPAFWGPVSELYGRRIQWIVAHIGMIAFFGGSAGSKNIATLSVLRLLAGIFGASPLVNSGGAIADMFLPAQRGLAMTLYGVAPFVGTTLGPILGGLISANAGWRWVYGVCCIAIGVNGVFGAIFVPETYGPVLLARKATHLATQDGQHYISVLEKGQAKKTPSEVFQKALVRPWVFLFLEPIVLVACIYVAIIFGTVYLFMGAMPIVFSQGRGWSEATSGLSFLGMLVGIIAGLAYVVFDNNTRYMRLSVAKTATPESRLPPAIIGAVALPVGMFGFAWTNFPSIHWAVCIVLSAPFGLGCVLVMLPITNYLMDSYTVYAASVLAAAAILRSILGAVFPLFTPAMYQNLGIHWATSIPAFLTLACMPFPFIMHKYGGTLRMKCKYAAEAAEVMRTMQRQQAAAVVPAASEVRPGTSSD</sequence>
<evidence type="ECO:0000256" key="2">
    <source>
        <dbReference type="ARBA" id="ARBA00022692"/>
    </source>
</evidence>
<feature type="transmembrane region" description="Helical" evidence="5">
    <location>
        <begin position="422"/>
        <end position="445"/>
    </location>
</feature>
<evidence type="ECO:0000259" key="6">
    <source>
        <dbReference type="PROSITE" id="PS50850"/>
    </source>
</evidence>
<proteinExistence type="predicted"/>
<dbReference type="AlphaFoldDB" id="A0A9P9BLL9"/>
<dbReference type="Gene3D" id="1.20.1250.20">
    <property type="entry name" value="MFS general substrate transporter like domains"/>
    <property type="match status" value="1"/>
</dbReference>
<dbReference type="FunFam" id="1.20.1250.20:FF:000011">
    <property type="entry name" value="MFS multidrug transporter, putative"/>
    <property type="match status" value="1"/>
</dbReference>
<dbReference type="GO" id="GO:0022857">
    <property type="term" value="F:transmembrane transporter activity"/>
    <property type="evidence" value="ECO:0007669"/>
    <property type="project" value="InterPro"/>
</dbReference>
<dbReference type="RefSeq" id="XP_046008083.1">
    <property type="nucleotide sequence ID" value="XM_046159305.1"/>
</dbReference>
<dbReference type="GeneID" id="70188851"/>
<feature type="transmembrane region" description="Helical" evidence="5">
    <location>
        <begin position="389"/>
        <end position="410"/>
    </location>
</feature>
<feature type="transmembrane region" description="Helical" evidence="5">
    <location>
        <begin position="122"/>
        <end position="138"/>
    </location>
</feature>
<keyword evidence="3 5" id="KW-1133">Transmembrane helix</keyword>
<dbReference type="GO" id="GO:0005886">
    <property type="term" value="C:plasma membrane"/>
    <property type="evidence" value="ECO:0007669"/>
    <property type="project" value="TreeGrafter"/>
</dbReference>